<dbReference type="AlphaFoldDB" id="A0A367ZSX4"/>
<dbReference type="Proteomes" id="UP000252355">
    <property type="component" value="Unassembled WGS sequence"/>
</dbReference>
<accession>A0A367ZSX4</accession>
<reference evidence="1 2" key="1">
    <citation type="submission" date="2018-05" db="EMBL/GenBank/DDBJ databases">
        <title>A metagenomic window into the 2 km-deep terrestrial subsurface aquifer revealed taxonomically and functionally diverse microbial community comprising novel uncultured bacterial lineages.</title>
        <authorList>
            <person name="Kadnikov V.V."/>
            <person name="Mardanov A.V."/>
            <person name="Beletsky A.V."/>
            <person name="Banks D."/>
            <person name="Pimenov N.V."/>
            <person name="Frank Y.A."/>
            <person name="Karnachuk O.V."/>
            <person name="Ravin N.V."/>
        </authorList>
    </citation>
    <scope>NUCLEOTIDE SEQUENCE [LARGE SCALE GENOMIC DNA]</scope>
    <source>
        <strain evidence="1">BY5</strain>
    </source>
</reference>
<evidence type="ECO:0000313" key="2">
    <source>
        <dbReference type="Proteomes" id="UP000252355"/>
    </source>
</evidence>
<gene>
    <name evidence="1" type="ORF">OZSIB_2324</name>
</gene>
<sequence length="216" mass="23575">MMAPPLTLLGTVHLDPAGEARLRAALGLWRPARVTVDVSPFALEFRRTRGEALRARLASYRRPDGTLPPGLEAVEAQLALPYEWTAAQAYVAAVGNLPVEALGDSETSRQWLTLLEHDLFAPDNLASLAAADLPILAEQVAWEWARARRHWRNGPILGSEERARQQTEDARMAGLLADPARSPGLVHVTGWEHLRGLAAALADLGIAVQCFLLIDF</sequence>
<proteinExistence type="predicted"/>
<evidence type="ECO:0000313" key="1">
    <source>
        <dbReference type="EMBL" id="RCK80947.1"/>
    </source>
</evidence>
<evidence type="ECO:0008006" key="3">
    <source>
        <dbReference type="Google" id="ProtNLM"/>
    </source>
</evidence>
<dbReference type="EMBL" id="QOQW01000003">
    <property type="protein sequence ID" value="RCK80947.1"/>
    <property type="molecule type" value="Genomic_DNA"/>
</dbReference>
<comment type="caution">
    <text evidence="1">The sequence shown here is derived from an EMBL/GenBank/DDBJ whole genome shotgun (WGS) entry which is preliminary data.</text>
</comment>
<protein>
    <recommendedName>
        <fullName evidence="3">TraB/GumN family protein</fullName>
    </recommendedName>
</protein>
<organism evidence="1 2">
    <name type="scientific">Candidatus Ozemobacter sibiricus</name>
    <dbReference type="NCBI Taxonomy" id="2268124"/>
    <lineage>
        <taxon>Bacteria</taxon>
        <taxon>Candidatus Ozemobacteria</taxon>
        <taxon>Candidatus Ozemobacterales</taxon>
        <taxon>Candidatus Ozemobacteraceae</taxon>
        <taxon>Candidatus Ozemobacter</taxon>
    </lineage>
</organism>
<name>A0A367ZSX4_9BACT</name>